<dbReference type="OrthoDB" id="4556373at2"/>
<keyword evidence="3" id="KW-1185">Reference proteome</keyword>
<dbReference type="AlphaFoldDB" id="A0A1W0B9I5"/>
<evidence type="ECO:0000313" key="3">
    <source>
        <dbReference type="Proteomes" id="UP000188836"/>
    </source>
</evidence>
<feature type="domain" description="DUF397" evidence="1">
    <location>
        <begin position="8"/>
        <end position="59"/>
    </location>
</feature>
<organism evidence="2 3">
    <name type="scientific">Nocardia donostiensis</name>
    <dbReference type="NCBI Taxonomy" id="1538463"/>
    <lineage>
        <taxon>Bacteria</taxon>
        <taxon>Bacillati</taxon>
        <taxon>Actinomycetota</taxon>
        <taxon>Actinomycetes</taxon>
        <taxon>Mycobacteriales</taxon>
        <taxon>Nocardiaceae</taxon>
        <taxon>Nocardia</taxon>
    </lineage>
</organism>
<protein>
    <recommendedName>
        <fullName evidence="1">DUF397 domain-containing protein</fullName>
    </recommendedName>
</protein>
<dbReference type="RefSeq" id="WP_077115639.1">
    <property type="nucleotide sequence ID" value="NZ_MUKP01000021.1"/>
</dbReference>
<reference evidence="2 3" key="1">
    <citation type="journal article" date="2016" name="Antonie Van Leeuwenhoek">
        <title>Nocardia donostiensis sp. nov., isolated from human respiratory specimens.</title>
        <authorList>
            <person name="Ercibengoa M."/>
            <person name="Bell M."/>
            <person name="Marimon J.M."/>
            <person name="Humrighouse B."/>
            <person name="Klenk H.P."/>
            <person name="Potter G."/>
            <person name="Perez-Trallero E."/>
        </authorList>
    </citation>
    <scope>NUCLEOTIDE SEQUENCE [LARGE SCALE GENOMIC DNA]</scope>
    <source>
        <strain evidence="2 3">X1655</strain>
    </source>
</reference>
<evidence type="ECO:0000259" key="1">
    <source>
        <dbReference type="Pfam" id="PF04149"/>
    </source>
</evidence>
<proteinExistence type="predicted"/>
<dbReference type="Proteomes" id="UP000188836">
    <property type="component" value="Unassembled WGS sequence"/>
</dbReference>
<comment type="caution">
    <text evidence="2">The sequence shown here is derived from an EMBL/GenBank/DDBJ whole genome shotgun (WGS) entry which is preliminary data.</text>
</comment>
<name>A0A1W0B9I5_9NOCA</name>
<evidence type="ECO:0000313" key="2">
    <source>
        <dbReference type="EMBL" id="ONM49582.1"/>
    </source>
</evidence>
<gene>
    <name evidence="2" type="ORF">B0T46_06975</name>
</gene>
<dbReference type="InterPro" id="IPR007278">
    <property type="entry name" value="DUF397"/>
</dbReference>
<sequence length="113" mass="12273">MSTASHLPWRKSSYSGNGEGCVDVAPTSDAVFVRHTKHHDHGTITFTRAQWSTFLNHVRNGNSTADAGTPTITKDGADTILSGNDVALRFNDTEWTAFTAGVKDGEFDFNATR</sequence>
<accession>A0A1W0B9I5</accession>
<dbReference type="Pfam" id="PF04149">
    <property type="entry name" value="DUF397"/>
    <property type="match status" value="1"/>
</dbReference>
<dbReference type="EMBL" id="MUMY01000004">
    <property type="protein sequence ID" value="ONM49582.1"/>
    <property type="molecule type" value="Genomic_DNA"/>
</dbReference>